<keyword evidence="5" id="KW-0676">Redox-active center</keyword>
<evidence type="ECO:0000256" key="5">
    <source>
        <dbReference type="ARBA" id="ARBA00023284"/>
    </source>
</evidence>
<keyword evidence="6" id="KW-1133">Transmembrane helix</keyword>
<dbReference type="PANTHER" id="PTHR35891:SF3">
    <property type="entry name" value="THIOL:DISULFIDE INTERCHANGE PROTEIN DSBL"/>
    <property type="match status" value="1"/>
</dbReference>
<dbReference type="CDD" id="cd03019">
    <property type="entry name" value="DsbA_DsbA"/>
    <property type="match status" value="1"/>
</dbReference>
<keyword evidence="3" id="KW-0732">Signal</keyword>
<name>A0A084ZMP9_9ENTR</name>
<sequence length="225" mass="25517">MIMAIQFKRAGFISYSLFLIIVSSLMTVLCYHVFVFNTFATDETQTQAFREVSAEEIKDSPIKDDNSIIEVMSYGCHYCAANEENLTEFARTLPAGSVFKTIHITSDSNGLAVYAPIFATLEEMGIEEKVRDSAYNAIITRSLNLSDEPTLLEWLVKNNIDVKHFQATRQSDGVKARLAEMADITRHYAITATPMFIINKRYVVAQDRDFPEFAQRMQQLLTGEK</sequence>
<comment type="caution">
    <text evidence="8">The sequence shown here is derived from an EMBL/GenBank/DDBJ whole genome shotgun (WGS) entry which is preliminary data.</text>
</comment>
<keyword evidence="9" id="KW-1185">Reference proteome</keyword>
<dbReference type="InterPro" id="IPR001853">
    <property type="entry name" value="DSBA-like_thioredoxin_dom"/>
</dbReference>
<evidence type="ECO:0000256" key="1">
    <source>
        <dbReference type="ARBA" id="ARBA00005791"/>
    </source>
</evidence>
<proteinExistence type="inferred from homology"/>
<accession>A0A084ZMP9</accession>
<comment type="similarity">
    <text evidence="1">Belongs to the thioredoxin family. DsbA subfamily.</text>
</comment>
<evidence type="ECO:0000256" key="6">
    <source>
        <dbReference type="SAM" id="Phobius"/>
    </source>
</evidence>
<evidence type="ECO:0000313" key="9">
    <source>
        <dbReference type="Proteomes" id="UP000028630"/>
    </source>
</evidence>
<gene>
    <name evidence="8" type="ORF">GTGU_04414</name>
</gene>
<dbReference type="InterPro" id="IPR036249">
    <property type="entry name" value="Thioredoxin-like_sf"/>
</dbReference>
<evidence type="ECO:0000256" key="4">
    <source>
        <dbReference type="ARBA" id="ARBA00023157"/>
    </source>
</evidence>
<evidence type="ECO:0000259" key="7">
    <source>
        <dbReference type="Pfam" id="PF01323"/>
    </source>
</evidence>
<dbReference type="EMBL" id="JMTB01000121">
    <property type="protein sequence ID" value="KFB98743.1"/>
    <property type="molecule type" value="Genomic_DNA"/>
</dbReference>
<evidence type="ECO:0000256" key="2">
    <source>
        <dbReference type="ARBA" id="ARBA00013831"/>
    </source>
</evidence>
<dbReference type="Gene3D" id="3.40.30.10">
    <property type="entry name" value="Glutaredoxin"/>
    <property type="match status" value="1"/>
</dbReference>
<dbReference type="PANTHER" id="PTHR35891">
    <property type="entry name" value="THIOL:DISULFIDE INTERCHANGE PROTEIN DSBA"/>
    <property type="match status" value="1"/>
</dbReference>
<dbReference type="InterPro" id="IPR050824">
    <property type="entry name" value="Thiol_disulfide_DsbA"/>
</dbReference>
<dbReference type="Proteomes" id="UP000028630">
    <property type="component" value="Unassembled WGS sequence"/>
</dbReference>
<organism evidence="8 9">
    <name type="scientific">Trabulsiella guamensis ATCC 49490</name>
    <dbReference type="NCBI Taxonomy" id="1005994"/>
    <lineage>
        <taxon>Bacteria</taxon>
        <taxon>Pseudomonadati</taxon>
        <taxon>Pseudomonadota</taxon>
        <taxon>Gammaproteobacteria</taxon>
        <taxon>Enterobacterales</taxon>
        <taxon>Enterobacteriaceae</taxon>
        <taxon>Trabulsiella</taxon>
    </lineage>
</organism>
<keyword evidence="6" id="KW-0812">Transmembrane</keyword>
<dbReference type="Pfam" id="PF01323">
    <property type="entry name" value="DSBA"/>
    <property type="match status" value="1"/>
</dbReference>
<keyword evidence="6" id="KW-0472">Membrane</keyword>
<dbReference type="AlphaFoldDB" id="A0A084ZMP9"/>
<keyword evidence="4" id="KW-1015">Disulfide bond</keyword>
<dbReference type="InterPro" id="IPR023205">
    <property type="entry name" value="DsbA/DsbL"/>
</dbReference>
<dbReference type="SUPFAM" id="SSF52833">
    <property type="entry name" value="Thioredoxin-like"/>
    <property type="match status" value="1"/>
</dbReference>
<feature type="domain" description="DSBA-like thioredoxin" evidence="7">
    <location>
        <begin position="116"/>
        <end position="210"/>
    </location>
</feature>
<evidence type="ECO:0000256" key="3">
    <source>
        <dbReference type="ARBA" id="ARBA00022729"/>
    </source>
</evidence>
<dbReference type="GO" id="GO:0016491">
    <property type="term" value="F:oxidoreductase activity"/>
    <property type="evidence" value="ECO:0007669"/>
    <property type="project" value="InterPro"/>
</dbReference>
<dbReference type="eggNOG" id="COG1651">
    <property type="taxonomic scope" value="Bacteria"/>
</dbReference>
<protein>
    <recommendedName>
        <fullName evidence="2">Thiol:disulfide interchange protein DsbA</fullName>
    </recommendedName>
</protein>
<reference evidence="9" key="1">
    <citation type="submission" date="2014-05" db="EMBL/GenBank/DDBJ databases">
        <title>ATOL: Assembling a taxonomically balanced genome-scale reconstruction of the evolutionary history of the Enterobacteriaceae.</title>
        <authorList>
            <person name="Plunkett G. III"/>
            <person name="Neeno-Eckwall E.C."/>
            <person name="Glasner J.D."/>
            <person name="Perna N.T."/>
        </authorList>
    </citation>
    <scope>NUCLEOTIDE SEQUENCE [LARGE SCALE GENOMIC DNA]</scope>
    <source>
        <strain evidence="9">ATCC 49490</strain>
    </source>
</reference>
<evidence type="ECO:0000313" key="8">
    <source>
        <dbReference type="EMBL" id="KFB98743.1"/>
    </source>
</evidence>
<feature type="transmembrane region" description="Helical" evidence="6">
    <location>
        <begin position="12"/>
        <end position="34"/>
    </location>
</feature>